<dbReference type="AlphaFoldDB" id="A0A6A5DN81"/>
<sequence length="70" mass="7473">MAPPARSDCSFPALSIRRETGAAGPGDAERGCWEAGGCRNHPPRSAPDRAAVERLRGPDGPRIEYRLLCA</sequence>
<gene>
    <name evidence="1" type="ORF">PFLUV_G00253220</name>
</gene>
<proteinExistence type="predicted"/>
<organism evidence="1 2">
    <name type="scientific">Perca fluviatilis</name>
    <name type="common">European perch</name>
    <dbReference type="NCBI Taxonomy" id="8168"/>
    <lineage>
        <taxon>Eukaryota</taxon>
        <taxon>Metazoa</taxon>
        <taxon>Chordata</taxon>
        <taxon>Craniata</taxon>
        <taxon>Vertebrata</taxon>
        <taxon>Euteleostomi</taxon>
        <taxon>Actinopterygii</taxon>
        <taxon>Neopterygii</taxon>
        <taxon>Teleostei</taxon>
        <taxon>Neoteleostei</taxon>
        <taxon>Acanthomorphata</taxon>
        <taxon>Eupercaria</taxon>
        <taxon>Perciformes</taxon>
        <taxon>Percoidei</taxon>
        <taxon>Percidae</taxon>
        <taxon>Percinae</taxon>
        <taxon>Perca</taxon>
    </lineage>
</organism>
<evidence type="ECO:0000313" key="1">
    <source>
        <dbReference type="EMBL" id="KAF1372777.1"/>
    </source>
</evidence>
<evidence type="ECO:0000313" key="2">
    <source>
        <dbReference type="Proteomes" id="UP000465112"/>
    </source>
</evidence>
<dbReference type="EMBL" id="VHII01000022">
    <property type="protein sequence ID" value="KAF1372777.1"/>
    <property type="molecule type" value="Genomic_DNA"/>
</dbReference>
<keyword evidence="2" id="KW-1185">Reference proteome</keyword>
<dbReference type="Proteomes" id="UP000465112">
    <property type="component" value="Chromosome 22"/>
</dbReference>
<name>A0A6A5DN81_PERFL</name>
<comment type="caution">
    <text evidence="1">The sequence shown here is derived from an EMBL/GenBank/DDBJ whole genome shotgun (WGS) entry which is preliminary data.</text>
</comment>
<protein>
    <submittedName>
        <fullName evidence="1">Uncharacterized protein</fullName>
    </submittedName>
</protein>
<accession>A0A6A5DN81</accession>
<reference evidence="1 2" key="1">
    <citation type="submission" date="2019-06" db="EMBL/GenBank/DDBJ databases">
        <title>A chromosome-scale genome assembly of the European perch, Perca fluviatilis.</title>
        <authorList>
            <person name="Roques C."/>
            <person name="Zahm M."/>
            <person name="Cabau C."/>
            <person name="Klopp C."/>
            <person name="Bouchez O."/>
            <person name="Donnadieu C."/>
            <person name="Kuhl H."/>
            <person name="Gislard M."/>
            <person name="Guendouz S."/>
            <person name="Journot L."/>
            <person name="Haffray P."/>
            <person name="Bestin A."/>
            <person name="Morvezen R."/>
            <person name="Feron R."/>
            <person name="Wen M."/>
            <person name="Jouanno E."/>
            <person name="Herpin A."/>
            <person name="Schartl M."/>
            <person name="Postlethwait J."/>
            <person name="Schaerlinger B."/>
            <person name="Chardard D."/>
            <person name="Lecocq T."/>
            <person name="Poncet C."/>
            <person name="Jaffrelo L."/>
            <person name="Lampietro C."/>
            <person name="Guiguen Y."/>
        </authorList>
    </citation>
    <scope>NUCLEOTIDE SEQUENCE [LARGE SCALE GENOMIC DNA]</scope>
    <source>
        <tissue evidence="1">Blood</tissue>
    </source>
</reference>